<evidence type="ECO:0000313" key="1">
    <source>
        <dbReference type="EMBL" id="KAI4870186.1"/>
    </source>
</evidence>
<gene>
    <name evidence="1" type="ORF">F4820DRAFT_443305</name>
</gene>
<comment type="caution">
    <text evidence="1">The sequence shown here is derived from an EMBL/GenBank/DDBJ whole genome shotgun (WGS) entry which is preliminary data.</text>
</comment>
<protein>
    <submittedName>
        <fullName evidence="1">GroES-like protein</fullName>
    </submittedName>
</protein>
<accession>A0ACB9ZEW2</accession>
<reference evidence="1 2" key="1">
    <citation type="journal article" date="2022" name="New Phytol.">
        <title>Ecological generalism drives hyperdiversity of secondary metabolite gene clusters in xylarialean endophytes.</title>
        <authorList>
            <person name="Franco M.E.E."/>
            <person name="Wisecaver J.H."/>
            <person name="Arnold A.E."/>
            <person name="Ju Y.M."/>
            <person name="Slot J.C."/>
            <person name="Ahrendt S."/>
            <person name="Moore L.P."/>
            <person name="Eastman K.E."/>
            <person name="Scott K."/>
            <person name="Konkel Z."/>
            <person name="Mondo S.J."/>
            <person name="Kuo A."/>
            <person name="Hayes R.D."/>
            <person name="Haridas S."/>
            <person name="Andreopoulos B."/>
            <person name="Riley R."/>
            <person name="LaButti K."/>
            <person name="Pangilinan J."/>
            <person name="Lipzen A."/>
            <person name="Amirebrahimi M."/>
            <person name="Yan J."/>
            <person name="Adam C."/>
            <person name="Keymanesh K."/>
            <person name="Ng V."/>
            <person name="Louie K."/>
            <person name="Northen T."/>
            <person name="Drula E."/>
            <person name="Henrissat B."/>
            <person name="Hsieh H.M."/>
            <person name="Youens-Clark K."/>
            <person name="Lutzoni F."/>
            <person name="Miadlikowska J."/>
            <person name="Eastwood D.C."/>
            <person name="Hamelin R.C."/>
            <person name="Grigoriev I.V."/>
            <person name="U'Ren J.M."/>
        </authorList>
    </citation>
    <scope>NUCLEOTIDE SEQUENCE [LARGE SCALE GENOMIC DNA]</scope>
    <source>
        <strain evidence="1 2">CBS 119005</strain>
    </source>
</reference>
<evidence type="ECO:0000313" key="2">
    <source>
        <dbReference type="Proteomes" id="UP001497700"/>
    </source>
</evidence>
<sequence length="372" mass="39616">MAKLPSTMRALVAPKYCTPAKYEVIDVPVPTIKGANDVLIKMYAVGITTGDTQLANGISKYLLGDISFPHKLGVEGAGVVAAVGTAVTLFRPGDEVYAFAYSRPMKLGEAGFCAEYAIAQEKLTLRKPAHVPFEHMCCVANVVTARQSIERGLQLMRENGVAVADGLEGKTVFVPGALSATGSVGIQVLKNVYGAGRLIASASTAKVPLVEQLLLPPGLVDELVDYTKVKKLTDVIPAGTVDLVYNTQWGAPGTFALAKPETGVVASIASVPTPGLLREILPPLPFLAYWLAGLAQLWYAFLLRGTRVRHELISGNLDVREDLERAGELLATGRVRPIVRVVGLEDVEVIRAESQKVFTGKGGVGKLVVKFV</sequence>
<organism evidence="1 2">
    <name type="scientific">Hypoxylon rubiginosum</name>
    <dbReference type="NCBI Taxonomy" id="110542"/>
    <lineage>
        <taxon>Eukaryota</taxon>
        <taxon>Fungi</taxon>
        <taxon>Dikarya</taxon>
        <taxon>Ascomycota</taxon>
        <taxon>Pezizomycotina</taxon>
        <taxon>Sordariomycetes</taxon>
        <taxon>Xylariomycetidae</taxon>
        <taxon>Xylariales</taxon>
        <taxon>Hypoxylaceae</taxon>
        <taxon>Hypoxylon</taxon>
    </lineage>
</organism>
<name>A0ACB9ZEW2_9PEZI</name>
<dbReference type="EMBL" id="MU393425">
    <property type="protein sequence ID" value="KAI4870186.1"/>
    <property type="molecule type" value="Genomic_DNA"/>
</dbReference>
<keyword evidence="2" id="KW-1185">Reference proteome</keyword>
<dbReference type="Proteomes" id="UP001497700">
    <property type="component" value="Unassembled WGS sequence"/>
</dbReference>
<proteinExistence type="predicted"/>